<gene>
    <name evidence="3" type="ORF">B4O97_10075</name>
</gene>
<dbReference type="PANTHER" id="PTHR33777:SF1">
    <property type="entry name" value="UPF0045 PROTEIN ECM15"/>
    <property type="match status" value="1"/>
</dbReference>
<dbReference type="InterPro" id="IPR029756">
    <property type="entry name" value="MTH1187/YkoF-like"/>
</dbReference>
<dbReference type="Proteomes" id="UP000192343">
    <property type="component" value="Unassembled WGS sequence"/>
</dbReference>
<dbReference type="RefSeq" id="WP_083050531.1">
    <property type="nucleotide sequence ID" value="NZ_CAXXQO010000003.1"/>
</dbReference>
<dbReference type="OrthoDB" id="5886358at2"/>
<accession>A0A1Y1RXP7</accession>
<dbReference type="GO" id="GO:0005829">
    <property type="term" value="C:cytosol"/>
    <property type="evidence" value="ECO:0007669"/>
    <property type="project" value="TreeGrafter"/>
</dbReference>
<evidence type="ECO:0000313" key="4">
    <source>
        <dbReference type="Proteomes" id="UP000192343"/>
    </source>
</evidence>
<dbReference type="SUPFAM" id="SSF89957">
    <property type="entry name" value="MTH1187/YkoF-like"/>
    <property type="match status" value="1"/>
</dbReference>
<organism evidence="3 4">
    <name type="scientific">Marispirochaeta aestuarii</name>
    <dbReference type="NCBI Taxonomy" id="1963862"/>
    <lineage>
        <taxon>Bacteria</taxon>
        <taxon>Pseudomonadati</taxon>
        <taxon>Spirochaetota</taxon>
        <taxon>Spirochaetia</taxon>
        <taxon>Spirochaetales</taxon>
        <taxon>Spirochaetaceae</taxon>
        <taxon>Marispirochaeta</taxon>
    </lineage>
</organism>
<dbReference type="PANTHER" id="PTHR33777">
    <property type="entry name" value="UPF0045 PROTEIN ECM15"/>
    <property type="match status" value="1"/>
</dbReference>
<name>A0A1Y1RXP7_9SPIO</name>
<proteinExistence type="inferred from homology"/>
<comment type="similarity">
    <text evidence="1">Belongs to the UPF0045 family.</text>
</comment>
<dbReference type="InterPro" id="IPR051614">
    <property type="entry name" value="UPF0045_domain"/>
</dbReference>
<evidence type="ECO:0000313" key="3">
    <source>
        <dbReference type="EMBL" id="ORC35075.1"/>
    </source>
</evidence>
<feature type="domain" description="Thiamine-binding protein" evidence="2">
    <location>
        <begin position="7"/>
        <end position="94"/>
    </location>
</feature>
<protein>
    <recommendedName>
        <fullName evidence="2">Thiamine-binding protein domain-containing protein</fullName>
    </recommendedName>
</protein>
<reference evidence="3 4" key="1">
    <citation type="submission" date="2017-03" db="EMBL/GenBank/DDBJ databases">
        <title>Draft Genome sequence of Marispirochaeta sp. strain JC444.</title>
        <authorList>
            <person name="Shivani Y."/>
            <person name="Subhash Y."/>
            <person name="Sasikala C."/>
            <person name="Ramana C."/>
        </authorList>
    </citation>
    <scope>NUCLEOTIDE SEQUENCE [LARGE SCALE GENOMIC DNA]</scope>
    <source>
        <strain evidence="3 4">JC444</strain>
    </source>
</reference>
<dbReference type="InterPro" id="IPR002767">
    <property type="entry name" value="Thiamine_BP"/>
</dbReference>
<keyword evidence="4" id="KW-1185">Reference proteome</keyword>
<dbReference type="EMBL" id="MWQY01000010">
    <property type="protein sequence ID" value="ORC35075.1"/>
    <property type="molecule type" value="Genomic_DNA"/>
</dbReference>
<dbReference type="Pfam" id="PF01910">
    <property type="entry name" value="Thiamine_BP"/>
    <property type="match status" value="1"/>
</dbReference>
<evidence type="ECO:0000256" key="1">
    <source>
        <dbReference type="ARBA" id="ARBA00010272"/>
    </source>
</evidence>
<dbReference type="STRING" id="1963862.B4O97_10075"/>
<comment type="caution">
    <text evidence="3">The sequence shown here is derived from an EMBL/GenBank/DDBJ whole genome shotgun (WGS) entry which is preliminary data.</text>
</comment>
<dbReference type="Gene3D" id="3.30.70.930">
    <property type="match status" value="1"/>
</dbReference>
<evidence type="ECO:0000259" key="2">
    <source>
        <dbReference type="Pfam" id="PF01910"/>
    </source>
</evidence>
<dbReference type="AlphaFoldDB" id="A0A1Y1RXP7"/>
<sequence length="97" mass="10816">MPAMHLSLQILPRVPDERLYPTVDKVIEMIRASGLPHIIGPMETTIEGEMDQLFDLVKEAHRICLAEGASRVGAVIKTDMKPGGLSFNEKIGKYRDQ</sequence>